<dbReference type="Proteomes" id="UP001603857">
    <property type="component" value="Unassembled WGS sequence"/>
</dbReference>
<sequence length="108" mass="12010">METRAAVAKRKANAVRKKLIFVTSENSDDVGEGSGPATAGGVGDGGAYEEQGDEVEYGQQREGSLRERLRLWSRGKGFWIRNLRWETRESEVDVLMDEGQLGQFLDFG</sequence>
<evidence type="ECO:0000313" key="3">
    <source>
        <dbReference type="Proteomes" id="UP001603857"/>
    </source>
</evidence>
<name>A0ABD1LG86_9FABA</name>
<feature type="compositionally biased region" description="Gly residues" evidence="1">
    <location>
        <begin position="32"/>
        <end position="46"/>
    </location>
</feature>
<evidence type="ECO:0000313" key="2">
    <source>
        <dbReference type="EMBL" id="KAL2322557.1"/>
    </source>
</evidence>
<feature type="region of interest" description="Disordered" evidence="1">
    <location>
        <begin position="26"/>
        <end position="61"/>
    </location>
</feature>
<organism evidence="2 3">
    <name type="scientific">Flemingia macrophylla</name>
    <dbReference type="NCBI Taxonomy" id="520843"/>
    <lineage>
        <taxon>Eukaryota</taxon>
        <taxon>Viridiplantae</taxon>
        <taxon>Streptophyta</taxon>
        <taxon>Embryophyta</taxon>
        <taxon>Tracheophyta</taxon>
        <taxon>Spermatophyta</taxon>
        <taxon>Magnoliopsida</taxon>
        <taxon>eudicotyledons</taxon>
        <taxon>Gunneridae</taxon>
        <taxon>Pentapetalae</taxon>
        <taxon>rosids</taxon>
        <taxon>fabids</taxon>
        <taxon>Fabales</taxon>
        <taxon>Fabaceae</taxon>
        <taxon>Papilionoideae</taxon>
        <taxon>50 kb inversion clade</taxon>
        <taxon>NPAAA clade</taxon>
        <taxon>indigoferoid/millettioid clade</taxon>
        <taxon>Phaseoleae</taxon>
        <taxon>Flemingia</taxon>
    </lineage>
</organism>
<keyword evidence="3" id="KW-1185">Reference proteome</keyword>
<gene>
    <name evidence="2" type="ORF">Fmac_026936</name>
</gene>
<comment type="caution">
    <text evidence="2">The sequence shown here is derived from an EMBL/GenBank/DDBJ whole genome shotgun (WGS) entry which is preliminary data.</text>
</comment>
<accession>A0ABD1LG86</accession>
<dbReference type="EMBL" id="JBGMDY010000009">
    <property type="protein sequence ID" value="KAL2322557.1"/>
    <property type="molecule type" value="Genomic_DNA"/>
</dbReference>
<proteinExistence type="predicted"/>
<evidence type="ECO:0000256" key="1">
    <source>
        <dbReference type="SAM" id="MobiDB-lite"/>
    </source>
</evidence>
<dbReference type="AlphaFoldDB" id="A0ABD1LG86"/>
<protein>
    <submittedName>
        <fullName evidence="2">Uncharacterized protein</fullName>
    </submittedName>
</protein>
<reference evidence="2 3" key="1">
    <citation type="submission" date="2024-08" db="EMBL/GenBank/DDBJ databases">
        <title>Insights into the chromosomal genome structure of Flemingia macrophylla.</title>
        <authorList>
            <person name="Ding Y."/>
            <person name="Zhao Y."/>
            <person name="Bi W."/>
            <person name="Wu M."/>
            <person name="Zhao G."/>
            <person name="Gong Y."/>
            <person name="Li W."/>
            <person name="Zhang P."/>
        </authorList>
    </citation>
    <scope>NUCLEOTIDE SEQUENCE [LARGE SCALE GENOMIC DNA]</scope>
    <source>
        <strain evidence="2">DYQJB</strain>
        <tissue evidence="2">Leaf</tissue>
    </source>
</reference>